<dbReference type="Proteomes" id="UP000650467">
    <property type="component" value="Unassembled WGS sequence"/>
</dbReference>
<feature type="region of interest" description="Disordered" evidence="1">
    <location>
        <begin position="1"/>
        <end position="44"/>
    </location>
</feature>
<feature type="region of interest" description="Disordered" evidence="1">
    <location>
        <begin position="648"/>
        <end position="676"/>
    </location>
</feature>
<feature type="region of interest" description="Disordered" evidence="1">
    <location>
        <begin position="718"/>
        <end position="741"/>
    </location>
</feature>
<dbReference type="SUPFAM" id="SSF57959">
    <property type="entry name" value="Leucine zipper domain"/>
    <property type="match status" value="1"/>
</dbReference>
<feature type="compositionally biased region" description="Polar residues" evidence="1">
    <location>
        <begin position="591"/>
        <end position="617"/>
    </location>
</feature>
<feature type="region of interest" description="Disordered" evidence="1">
    <location>
        <begin position="166"/>
        <end position="211"/>
    </location>
</feature>
<dbReference type="AlphaFoldDB" id="A0A835W597"/>
<dbReference type="Pfam" id="PF00170">
    <property type="entry name" value="bZIP_1"/>
    <property type="match status" value="1"/>
</dbReference>
<reference evidence="3" key="1">
    <citation type="journal article" date="2020" name="bioRxiv">
        <title>Comparative genomics of Chlamydomonas.</title>
        <authorList>
            <person name="Craig R.J."/>
            <person name="Hasan A.R."/>
            <person name="Ness R.W."/>
            <person name="Keightley P.D."/>
        </authorList>
    </citation>
    <scope>NUCLEOTIDE SEQUENCE</scope>
    <source>
        <strain evidence="3">SAG 7.73</strain>
    </source>
</reference>
<evidence type="ECO:0000313" key="3">
    <source>
        <dbReference type="EMBL" id="KAG2441072.1"/>
    </source>
</evidence>
<evidence type="ECO:0000256" key="1">
    <source>
        <dbReference type="SAM" id="MobiDB-lite"/>
    </source>
</evidence>
<name>A0A835W597_CHLIN</name>
<organism evidence="3 4">
    <name type="scientific">Chlamydomonas incerta</name>
    <dbReference type="NCBI Taxonomy" id="51695"/>
    <lineage>
        <taxon>Eukaryota</taxon>
        <taxon>Viridiplantae</taxon>
        <taxon>Chlorophyta</taxon>
        <taxon>core chlorophytes</taxon>
        <taxon>Chlorophyceae</taxon>
        <taxon>CS clade</taxon>
        <taxon>Chlamydomonadales</taxon>
        <taxon>Chlamydomonadaceae</taxon>
        <taxon>Chlamydomonas</taxon>
    </lineage>
</organism>
<gene>
    <name evidence="3" type="ORF">HXX76_003925</name>
</gene>
<dbReference type="SMART" id="SM00338">
    <property type="entry name" value="BRLZ"/>
    <property type="match status" value="1"/>
</dbReference>
<evidence type="ECO:0000313" key="4">
    <source>
        <dbReference type="Proteomes" id="UP000650467"/>
    </source>
</evidence>
<evidence type="ECO:0000259" key="2">
    <source>
        <dbReference type="PROSITE" id="PS50217"/>
    </source>
</evidence>
<dbReference type="PROSITE" id="PS00036">
    <property type="entry name" value="BZIP_BASIC"/>
    <property type="match status" value="1"/>
</dbReference>
<feature type="compositionally biased region" description="Polar residues" evidence="1">
    <location>
        <begin position="538"/>
        <end position="550"/>
    </location>
</feature>
<dbReference type="GO" id="GO:0003700">
    <property type="term" value="F:DNA-binding transcription factor activity"/>
    <property type="evidence" value="ECO:0007669"/>
    <property type="project" value="InterPro"/>
</dbReference>
<feature type="compositionally biased region" description="Low complexity" evidence="1">
    <location>
        <begin position="179"/>
        <end position="191"/>
    </location>
</feature>
<feature type="compositionally biased region" description="Low complexity" evidence="1">
    <location>
        <begin position="731"/>
        <end position="741"/>
    </location>
</feature>
<dbReference type="OrthoDB" id="547095at2759"/>
<proteinExistence type="predicted"/>
<feature type="compositionally biased region" description="Low complexity" evidence="1">
    <location>
        <begin position="520"/>
        <end position="537"/>
    </location>
</feature>
<keyword evidence="4" id="KW-1185">Reference proteome</keyword>
<dbReference type="EMBL" id="JAEHOC010000006">
    <property type="protein sequence ID" value="KAG2441072.1"/>
    <property type="molecule type" value="Genomic_DNA"/>
</dbReference>
<feature type="compositionally biased region" description="Polar residues" evidence="1">
    <location>
        <begin position="663"/>
        <end position="675"/>
    </location>
</feature>
<dbReference type="Gene3D" id="1.20.5.170">
    <property type="match status" value="1"/>
</dbReference>
<protein>
    <recommendedName>
        <fullName evidence="2">BZIP domain-containing protein</fullName>
    </recommendedName>
</protein>
<comment type="caution">
    <text evidence="3">The sequence shown here is derived from an EMBL/GenBank/DDBJ whole genome shotgun (WGS) entry which is preliminary data.</text>
</comment>
<dbReference type="InterPro" id="IPR046347">
    <property type="entry name" value="bZIP_sf"/>
</dbReference>
<sequence>MKSDVTGSPSEGLGTRYTQEGMSAEHDLASDDEPETELEALHHLPPEERRKALRRLRNRESARRVRARRLAEMSQMETTVQGMQDENTSLKEHVTKLQGHIQQMTMKVYEVTAKYEAAVAENAQLRAELQRSRRGSVPESGFTATPSASLLAAQPPLLPSALLAAAASQGPNSAPHLCQPVPQHTQQNQQQERSSLQMGGDGAGTNNTAATAPGCLPSLALGSHAQLRNSNAMDLAQQRAALDEVVMLLHEHKHRRNQGPDRSACSEIGSSAVGNTAAGAVHLAVHANSFSTGVNNNNPSRSTGVHCLHIRTSSIMNDGSAAVGSGSGGLAAAAPPNATSPALDVSAAAGGGLMPAYGSGLTATTPSINNAGGPGPVPLSFLTASGSANSGGAGFGAAGAGAALAAAVGGHRASSPMDMITAASVAAASAGIVAAAAGDGSGGRPSRSDGVASMLQMTPQQVSQQHQLMAQMQQQQQQQQSQLQLQQQMAAAAAANNGSSGLSHLGVSYSMDAAFMTPQQQQQLRLQQQAQQQQQAQGPSSAFDLTTGLSQMQMHIQQHQQAQQAQQAQQQQQAMVGASHSQPLLKMQLAHHQQFSHTGQQQNMVLDGSGNQQHTAGQSQPLMQMFQHHSTASPDFAKMSAAFRSGDGGFGGGDGASAPLPTIPSSGTLTSNGQLSGLERGVLGGGSMYLGGTGGTGTGMAGAQQVTFHSASFALDRRTGAAGLPPPHPHPQQQQQPHSQFPALAGGLRGGAGGMNICFQQQQEQQAMMQQHGLGAEGWHLNAVAAGVAALKPEDISEDMMMTLDELSPFVPQDL</sequence>
<feature type="region of interest" description="Disordered" evidence="1">
    <location>
        <begin position="520"/>
        <end position="617"/>
    </location>
</feature>
<feature type="compositionally biased region" description="Low complexity" evidence="1">
    <location>
        <begin position="551"/>
        <end position="575"/>
    </location>
</feature>
<dbReference type="PROSITE" id="PS50217">
    <property type="entry name" value="BZIP"/>
    <property type="match status" value="1"/>
</dbReference>
<accession>A0A835W597</accession>
<feature type="domain" description="BZIP" evidence="2">
    <location>
        <begin position="48"/>
        <end position="111"/>
    </location>
</feature>
<dbReference type="InterPro" id="IPR004827">
    <property type="entry name" value="bZIP"/>
</dbReference>